<evidence type="ECO:0008006" key="4">
    <source>
        <dbReference type="Google" id="ProtNLM"/>
    </source>
</evidence>
<keyword evidence="1" id="KW-1133">Transmembrane helix</keyword>
<accession>A0ABU0DT80</accession>
<dbReference type="RefSeq" id="WP_307067578.1">
    <property type="nucleotide sequence ID" value="NZ_JAUSUP010000003.1"/>
</dbReference>
<keyword evidence="1" id="KW-0472">Membrane</keyword>
<dbReference type="EMBL" id="JAUSUP010000003">
    <property type="protein sequence ID" value="MDQ0351664.1"/>
    <property type="molecule type" value="Genomic_DNA"/>
</dbReference>
<feature type="transmembrane region" description="Helical" evidence="1">
    <location>
        <begin position="12"/>
        <end position="31"/>
    </location>
</feature>
<evidence type="ECO:0000313" key="2">
    <source>
        <dbReference type="EMBL" id="MDQ0351664.1"/>
    </source>
</evidence>
<gene>
    <name evidence="2" type="ORF">J2R98_001481</name>
</gene>
<protein>
    <recommendedName>
        <fullName evidence="4">Cytochrome c oxidase subunit 4</fullName>
    </recommendedName>
</protein>
<proteinExistence type="predicted"/>
<keyword evidence="1" id="KW-0812">Transmembrane</keyword>
<sequence length="93" mass="10740">MEQTEKQGQVIKWVYGITVTTLLLAAFSFFGDNQPSTNHYGNILLIGIMLVQSLYQFYKSYKEEDKKTGLFLETIFILVVLILLGWMLSNHVF</sequence>
<name>A0ABU0DT80_9BACI</name>
<organism evidence="2 3">
    <name type="scientific">Alkalibacillus filiformis</name>
    <dbReference type="NCBI Taxonomy" id="200990"/>
    <lineage>
        <taxon>Bacteria</taxon>
        <taxon>Bacillati</taxon>
        <taxon>Bacillota</taxon>
        <taxon>Bacilli</taxon>
        <taxon>Bacillales</taxon>
        <taxon>Bacillaceae</taxon>
        <taxon>Alkalibacillus</taxon>
    </lineage>
</organism>
<keyword evidence="3" id="KW-1185">Reference proteome</keyword>
<reference evidence="2 3" key="1">
    <citation type="submission" date="2023-07" db="EMBL/GenBank/DDBJ databases">
        <title>Genomic Encyclopedia of Type Strains, Phase IV (KMG-IV): sequencing the most valuable type-strain genomes for metagenomic binning, comparative biology and taxonomic classification.</title>
        <authorList>
            <person name="Goeker M."/>
        </authorList>
    </citation>
    <scope>NUCLEOTIDE SEQUENCE [LARGE SCALE GENOMIC DNA]</scope>
    <source>
        <strain evidence="2 3">DSM 15448</strain>
    </source>
</reference>
<feature type="transmembrane region" description="Helical" evidence="1">
    <location>
        <begin position="70"/>
        <end position="88"/>
    </location>
</feature>
<feature type="transmembrane region" description="Helical" evidence="1">
    <location>
        <begin position="37"/>
        <end position="58"/>
    </location>
</feature>
<evidence type="ECO:0000256" key="1">
    <source>
        <dbReference type="SAM" id="Phobius"/>
    </source>
</evidence>
<comment type="caution">
    <text evidence="2">The sequence shown here is derived from an EMBL/GenBank/DDBJ whole genome shotgun (WGS) entry which is preliminary data.</text>
</comment>
<dbReference type="Proteomes" id="UP001236723">
    <property type="component" value="Unassembled WGS sequence"/>
</dbReference>
<evidence type="ECO:0000313" key="3">
    <source>
        <dbReference type="Proteomes" id="UP001236723"/>
    </source>
</evidence>